<feature type="domain" description="AMP-dependent synthetase/ligase" evidence="1">
    <location>
        <begin position="98"/>
        <end position="521"/>
    </location>
</feature>
<dbReference type="Proteomes" id="UP000054217">
    <property type="component" value="Unassembled WGS sequence"/>
</dbReference>
<protein>
    <recommendedName>
        <fullName evidence="1">AMP-dependent synthetase/ligase domain-containing protein</fullName>
    </recommendedName>
</protein>
<dbReference type="HOGENOM" id="CLU_502652_0_0_1"/>
<organism evidence="2 3">
    <name type="scientific">Pisolithus tinctorius Marx 270</name>
    <dbReference type="NCBI Taxonomy" id="870435"/>
    <lineage>
        <taxon>Eukaryota</taxon>
        <taxon>Fungi</taxon>
        <taxon>Dikarya</taxon>
        <taxon>Basidiomycota</taxon>
        <taxon>Agaricomycotina</taxon>
        <taxon>Agaricomycetes</taxon>
        <taxon>Agaricomycetidae</taxon>
        <taxon>Boletales</taxon>
        <taxon>Sclerodermatineae</taxon>
        <taxon>Pisolithaceae</taxon>
        <taxon>Pisolithus</taxon>
    </lineage>
</organism>
<dbReference type="PANTHER" id="PTHR43272">
    <property type="entry name" value="LONG-CHAIN-FATTY-ACID--COA LIGASE"/>
    <property type="match status" value="1"/>
</dbReference>
<dbReference type="InterPro" id="IPR000873">
    <property type="entry name" value="AMP-dep_synth/lig_dom"/>
</dbReference>
<dbReference type="InterPro" id="IPR042099">
    <property type="entry name" value="ANL_N_sf"/>
</dbReference>
<proteinExistence type="predicted"/>
<dbReference type="GO" id="GO:0005783">
    <property type="term" value="C:endoplasmic reticulum"/>
    <property type="evidence" value="ECO:0007669"/>
    <property type="project" value="TreeGrafter"/>
</dbReference>
<dbReference type="EMBL" id="KN831946">
    <property type="protein sequence ID" value="KIO13300.1"/>
    <property type="molecule type" value="Genomic_DNA"/>
</dbReference>
<evidence type="ECO:0000313" key="3">
    <source>
        <dbReference type="Proteomes" id="UP000054217"/>
    </source>
</evidence>
<dbReference type="Pfam" id="PF00501">
    <property type="entry name" value="AMP-binding"/>
    <property type="match status" value="1"/>
</dbReference>
<dbReference type="SUPFAM" id="SSF56801">
    <property type="entry name" value="Acetyl-CoA synthetase-like"/>
    <property type="match status" value="1"/>
</dbReference>
<gene>
    <name evidence="2" type="ORF">M404DRAFT_992861</name>
</gene>
<reference evidence="2 3" key="1">
    <citation type="submission" date="2014-04" db="EMBL/GenBank/DDBJ databases">
        <authorList>
            <consortium name="DOE Joint Genome Institute"/>
            <person name="Kuo A."/>
            <person name="Kohler A."/>
            <person name="Costa M.D."/>
            <person name="Nagy L.G."/>
            <person name="Floudas D."/>
            <person name="Copeland A."/>
            <person name="Barry K.W."/>
            <person name="Cichocki N."/>
            <person name="Veneault-Fourrey C."/>
            <person name="LaButti K."/>
            <person name="Lindquist E.A."/>
            <person name="Lipzen A."/>
            <person name="Lundell T."/>
            <person name="Morin E."/>
            <person name="Murat C."/>
            <person name="Sun H."/>
            <person name="Tunlid A."/>
            <person name="Henrissat B."/>
            <person name="Grigoriev I.V."/>
            <person name="Hibbett D.S."/>
            <person name="Martin F."/>
            <person name="Nordberg H.P."/>
            <person name="Cantor M.N."/>
            <person name="Hua S.X."/>
        </authorList>
    </citation>
    <scope>NUCLEOTIDE SEQUENCE [LARGE SCALE GENOMIC DNA]</scope>
    <source>
        <strain evidence="2 3">Marx 270</strain>
    </source>
</reference>
<evidence type="ECO:0000259" key="1">
    <source>
        <dbReference type="Pfam" id="PF00501"/>
    </source>
</evidence>
<name>A0A0C3PH24_PISTI</name>
<reference evidence="3" key="2">
    <citation type="submission" date="2015-01" db="EMBL/GenBank/DDBJ databases">
        <title>Evolutionary Origins and Diversification of the Mycorrhizal Mutualists.</title>
        <authorList>
            <consortium name="DOE Joint Genome Institute"/>
            <consortium name="Mycorrhizal Genomics Consortium"/>
            <person name="Kohler A."/>
            <person name="Kuo A."/>
            <person name="Nagy L.G."/>
            <person name="Floudas D."/>
            <person name="Copeland A."/>
            <person name="Barry K.W."/>
            <person name="Cichocki N."/>
            <person name="Veneault-Fourrey C."/>
            <person name="LaButti K."/>
            <person name="Lindquist E.A."/>
            <person name="Lipzen A."/>
            <person name="Lundell T."/>
            <person name="Morin E."/>
            <person name="Murat C."/>
            <person name="Riley R."/>
            <person name="Ohm R."/>
            <person name="Sun H."/>
            <person name="Tunlid A."/>
            <person name="Henrissat B."/>
            <person name="Grigoriev I.V."/>
            <person name="Hibbett D.S."/>
            <person name="Martin F."/>
        </authorList>
    </citation>
    <scope>NUCLEOTIDE SEQUENCE [LARGE SCALE GENOMIC DNA]</scope>
    <source>
        <strain evidence="3">Marx 270</strain>
    </source>
</reference>
<sequence length="557" mass="60902">MPLSDYVVTDDLTIVLGVIGISVYLLQNFYKPQPLVHPILLGRQSDVGRVRHPGETPVYRNYSTGLMGRFPIRPDKDVNVVNDMVRPQFEARRTLWSTKITNAQLNERVNAFGIGISRILQEDSNVLLLLNDGIEFLIADLALAKHSIASMTLCSLKLLSRVLEAHPPTAIIVDADFVPLLLEVIYDAREYDHKIIVVGKYERQNLSKAPRQMEVVPWAQIEADGANTSEPVPATTQRPDDPYTLVFFDTPSGQMQAVRFTHENMTSGVAAIRSLFPPSMALSSVDTIVSNHSLSTPYGRAIAYTALYENTSFATIDSTRMFDIARVGDNKSPTNDAHLHDLADVLSARRHPIPHPTVLFIGPGHLEDLTSSILKHARESWLYSFAWRHKLAAFAEGFLSKDSLWDRTVFDSARERVLGGMANALKAVIISGGPISSEVLTPARIALSLPIINVHVSPWVSGPVFATQALDAQVLPPGDEPAHVGGPSVNVEAKLRGVKDTYLERENEDPVGEIVVRGPSVGVRVGEEPGNMAWQETGGVGCAMTNGAFKVIGVCTA</sequence>
<dbReference type="GO" id="GO:0016020">
    <property type="term" value="C:membrane"/>
    <property type="evidence" value="ECO:0007669"/>
    <property type="project" value="TreeGrafter"/>
</dbReference>
<dbReference type="OrthoDB" id="1700726at2759"/>
<dbReference type="Gene3D" id="3.40.50.12780">
    <property type="entry name" value="N-terminal domain of ligase-like"/>
    <property type="match status" value="1"/>
</dbReference>
<keyword evidence="3" id="KW-1185">Reference proteome</keyword>
<dbReference type="InParanoid" id="A0A0C3PH24"/>
<dbReference type="GO" id="GO:0004467">
    <property type="term" value="F:long-chain fatty acid-CoA ligase activity"/>
    <property type="evidence" value="ECO:0007669"/>
    <property type="project" value="TreeGrafter"/>
</dbReference>
<dbReference type="STRING" id="870435.A0A0C3PH24"/>
<dbReference type="PANTHER" id="PTHR43272:SF11">
    <property type="entry name" value="AMP-DEPENDENT SYNTHETASE_LIGASE DOMAIN-CONTAINING PROTEIN"/>
    <property type="match status" value="1"/>
</dbReference>
<evidence type="ECO:0000313" key="2">
    <source>
        <dbReference type="EMBL" id="KIO13300.1"/>
    </source>
</evidence>
<dbReference type="AlphaFoldDB" id="A0A0C3PH24"/>
<accession>A0A0C3PH24</accession>